<dbReference type="NCBIfam" id="TIGR00332">
    <property type="entry name" value="neela_ferrous"/>
    <property type="match status" value="1"/>
</dbReference>
<proteinExistence type="inferred from homology"/>
<evidence type="ECO:0000256" key="1">
    <source>
        <dbReference type="ARBA" id="ARBA00005941"/>
    </source>
</evidence>
<protein>
    <recommendedName>
        <fullName evidence="9">Desulfoferrodoxin ferrous iron-binding domain-containing protein</fullName>
    </recommendedName>
</protein>
<dbReference type="AlphaFoldDB" id="A0A0F9CKX6"/>
<keyword evidence="4" id="KW-0249">Electron transport</keyword>
<dbReference type="GO" id="GO:0016491">
    <property type="term" value="F:oxidoreductase activity"/>
    <property type="evidence" value="ECO:0007669"/>
    <property type="project" value="InterPro"/>
</dbReference>
<keyword evidence="5" id="KW-0408">Iron</keyword>
<dbReference type="InterPro" id="IPR038094">
    <property type="entry name" value="Desulfoferrodoxin_N_sf"/>
</dbReference>
<evidence type="ECO:0000259" key="6">
    <source>
        <dbReference type="Pfam" id="PF01880"/>
    </source>
</evidence>
<dbReference type="GO" id="GO:0005506">
    <property type="term" value="F:iron ion binding"/>
    <property type="evidence" value="ECO:0007669"/>
    <property type="project" value="InterPro"/>
</dbReference>
<dbReference type="PANTHER" id="PTHR36541:SF1">
    <property type="entry name" value="SUPEROXIDE REDUCTASE-RELATED"/>
    <property type="match status" value="1"/>
</dbReference>
<evidence type="ECO:0000256" key="4">
    <source>
        <dbReference type="ARBA" id="ARBA00022982"/>
    </source>
</evidence>
<comment type="caution">
    <text evidence="8">The sequence shown here is derived from an EMBL/GenBank/DDBJ whole genome shotgun (WGS) entry which is preliminary data.</text>
</comment>
<keyword evidence="3" id="KW-0479">Metal-binding</keyword>
<dbReference type="Pfam" id="PF06397">
    <property type="entry name" value="Desulfoferrod_N"/>
    <property type="match status" value="1"/>
</dbReference>
<keyword evidence="2" id="KW-0813">Transport</keyword>
<comment type="similarity">
    <text evidence="1">Belongs to the desulfoferrodoxin family.</text>
</comment>
<dbReference type="Pfam" id="PF01880">
    <property type="entry name" value="Desulfoferrodox"/>
    <property type="match status" value="1"/>
</dbReference>
<dbReference type="NCBIfam" id="TIGR00319">
    <property type="entry name" value="desulf_FeS4"/>
    <property type="match status" value="1"/>
</dbReference>
<reference evidence="8" key="1">
    <citation type="journal article" date="2015" name="Nature">
        <title>Complex archaea that bridge the gap between prokaryotes and eukaryotes.</title>
        <authorList>
            <person name="Spang A."/>
            <person name="Saw J.H."/>
            <person name="Jorgensen S.L."/>
            <person name="Zaremba-Niedzwiedzka K."/>
            <person name="Martijn J."/>
            <person name="Lind A.E."/>
            <person name="van Eijk R."/>
            <person name="Schleper C."/>
            <person name="Guy L."/>
            <person name="Ettema T.J."/>
        </authorList>
    </citation>
    <scope>NUCLEOTIDE SEQUENCE</scope>
</reference>
<evidence type="ECO:0000256" key="5">
    <source>
        <dbReference type="ARBA" id="ARBA00023004"/>
    </source>
</evidence>
<accession>A0A0F9CKX6</accession>
<dbReference type="InterPro" id="IPR002742">
    <property type="entry name" value="Desulfoferrodoxin_Fe-bd_dom"/>
</dbReference>
<organism evidence="8">
    <name type="scientific">marine sediment metagenome</name>
    <dbReference type="NCBI Taxonomy" id="412755"/>
    <lineage>
        <taxon>unclassified sequences</taxon>
        <taxon>metagenomes</taxon>
        <taxon>ecological metagenomes</taxon>
    </lineage>
</organism>
<evidence type="ECO:0000313" key="8">
    <source>
        <dbReference type="EMBL" id="KKL27097.1"/>
    </source>
</evidence>
<dbReference type="InterPro" id="IPR004462">
    <property type="entry name" value="Desulfoferrodoxin_N"/>
</dbReference>
<dbReference type="SUPFAM" id="SSF57802">
    <property type="entry name" value="Rubredoxin-like"/>
    <property type="match status" value="1"/>
</dbReference>
<dbReference type="EMBL" id="LAZR01035594">
    <property type="protein sequence ID" value="KKL27097.1"/>
    <property type="molecule type" value="Genomic_DNA"/>
</dbReference>
<evidence type="ECO:0000256" key="3">
    <source>
        <dbReference type="ARBA" id="ARBA00022723"/>
    </source>
</evidence>
<evidence type="ECO:0000259" key="7">
    <source>
        <dbReference type="Pfam" id="PF06397"/>
    </source>
</evidence>
<feature type="domain" description="Desulfoferrodoxin N-terminal" evidence="7">
    <location>
        <begin position="2"/>
        <end position="36"/>
    </location>
</feature>
<feature type="domain" description="Desulfoferrodoxin ferrous iron-binding" evidence="6">
    <location>
        <begin position="42"/>
        <end position="128"/>
    </location>
</feature>
<evidence type="ECO:0008006" key="9">
    <source>
        <dbReference type="Google" id="ProtNLM"/>
    </source>
</evidence>
<evidence type="ECO:0000256" key="2">
    <source>
        <dbReference type="ARBA" id="ARBA00022448"/>
    </source>
</evidence>
<sequence length="130" mass="14721">MNRSDIFKCSVCGKVIEILNPGVPETVCCGQPMELMEEKWKEWSTEKHTPKITIDGNKVTVDVGITMGTPHPMTDEHYIMWIEVICTDNCSKRQFLDPGMEPKAVFVVSNTSGLKAREYCNLHGLWTSEK</sequence>
<dbReference type="Gene3D" id="2.20.28.100">
    <property type="entry name" value="Desulphoferrodoxin, N-terminal domain"/>
    <property type="match status" value="1"/>
</dbReference>
<name>A0A0F9CKX6_9ZZZZ</name>
<dbReference type="CDD" id="cd00974">
    <property type="entry name" value="DSRD"/>
    <property type="match status" value="1"/>
</dbReference>
<dbReference type="InterPro" id="IPR036073">
    <property type="entry name" value="Desulfoferrodoxin_Fe-bd_dom_sf"/>
</dbReference>
<dbReference type="PANTHER" id="PTHR36541">
    <property type="entry name" value="SUPEROXIDE REDUCTASE-RELATED"/>
    <property type="match status" value="1"/>
</dbReference>
<dbReference type="SUPFAM" id="SSF49367">
    <property type="entry name" value="Superoxide reductase-like"/>
    <property type="match status" value="1"/>
</dbReference>
<gene>
    <name evidence="8" type="ORF">LCGC14_2388590</name>
</gene>
<dbReference type="Gene3D" id="2.60.40.730">
    <property type="entry name" value="SOR catalytic domain"/>
    <property type="match status" value="1"/>
</dbReference>
<dbReference type="InterPro" id="IPR051233">
    <property type="entry name" value="Desulfoferrodoxin_SOR"/>
</dbReference>